<evidence type="ECO:0000256" key="5">
    <source>
        <dbReference type="SAM" id="MobiDB-lite"/>
    </source>
</evidence>
<evidence type="ECO:0000256" key="3">
    <source>
        <dbReference type="RuleBase" id="RU361260"/>
    </source>
</evidence>
<dbReference type="InterPro" id="IPR035892">
    <property type="entry name" value="C2_domain_sf"/>
</dbReference>
<feature type="region of interest" description="Disordered" evidence="5">
    <location>
        <begin position="620"/>
        <end position="710"/>
    </location>
</feature>
<feature type="region of interest" description="Disordered" evidence="5">
    <location>
        <begin position="776"/>
        <end position="815"/>
    </location>
</feature>
<dbReference type="InterPro" id="IPR029021">
    <property type="entry name" value="Prot-tyrosine_phosphatase-like"/>
</dbReference>
<dbReference type="InterPro" id="IPR042201">
    <property type="entry name" value="FH2_Formin_sf"/>
</dbReference>
<gene>
    <name evidence="8" type="ORF">LWI29_023335</name>
</gene>
<dbReference type="PROSITE" id="PS51182">
    <property type="entry name" value="C2_TENSIN"/>
    <property type="match status" value="1"/>
</dbReference>
<sequence>MALFPWKVSAHEKSSAYYKSLMLQDDAEERENAIEEGDASIHQSKTTTRFIGSRKSDEPSSKKRLFDDGDVETPKSKIKTSVPYTIPELYTSIEQLVTQKIKESEDRMKSWISEEIGKIAPEKREKDLDERRASSHKPWSHKPVDDMVSPNLSPLHNFNDGEKLEKDLNKEDVEEVERAKVEKAEVEMAEVEKAEVEMAEVEKADDKDDTGIVVGVSFEFVEMALFRKFFYRKPPDGLLEICDRVYVFNWCFTIDNIREEEKYKVYVGGIIGQLQEHYPDAQLLVFNFREEQKKSLMADILSEYDITIMDYPQHYEGCPLLTMEVIHHFLRSTESWLSLGHHNVLIMHCERGGWPVLAFMLAALLIYRKQYSGEQKTLDMVYRQAPRELLHLLSPLNPVPSQLRYLQYISRRNVASEWPPLDRALTLDCIILRSIPNFDGEGGCRPIFRIYGQDPFLVTDRSTKVLYSTNKRSKTVRTYKQAECELVKIDINCHIQGDVVLECISLNDDMEGEEMMFRVVFNTAFIRSNILMLNLDEVDMLWNAKEVFPKEFRAEILFSEMDAAASIVPVDISCFDEEGLPVEAFAKVQEIFSHVDWLDHKTDVAFNMLHHLSVSTMLHEKSDTASSPRGGYSPVRQITSPEYHQGKTKHKVVEDSTKSSTSLVLKTQAVPSPKVCKVEDPQDSQDSLKRPSQSEVVSQKTPESSKSTLVNRKFMQDSHLLVSGQHDSPQVVSDHASSLSSEVTHPMTASSLEVKDVSISPPTPPQALPIRPSITSTASKAIPPPPPPPPKLPSHHCSALNSAHSSLTKESESHLQNMDKLSLAISATALETSSLSMMSSASLSTTPAPPSPHLQLLHQRLQHLHLPPTPPPPPVPPATENPAVRAGPPPPPPPPLHGAKTVSSPVPPPPPSAPLTVPLGKGLSKTAASPEHLSASNKGGPPSPAPPLFSPTSGKGRLLRSVNSRSHQTKKLKPLHWLKLSRAVSGSLWAETQKSGEASKAPEIDMSELESLFSAAVPNSDQGGKSGLRGSRDPKPPEKVQLIDHRRAYNCEIMLSKVKVPLHELMSSVLDLEESAMDVDQVENLIKFCPTKEEMEQLKGYTGEKEKLGKCEQFFVELMQVPRVEAKLRVFSFKIQFRSQVSDLRSSLMIVNSVAEQIRNSAKLKSIMQTILSLGNALNQGTARGSAIGFRLDSLLKLTDTRSRNSKMTLMHYLCKVLADKLPDLLDFAKDLASLEPASKIQLKFLAEEMQALSKGLEKVVQELSMSENDGPVSDNFTKNLKEFLRFAEAEVRTLASLYSGVGRNVDALILYFGEDPVRCPFEQVISTLLNFVRMFNKAHEENCKQLEQEMKKSAESAKSKKNSSQIESEHLMHPPIKSSNVQ</sequence>
<dbReference type="SMART" id="SM01326">
    <property type="entry name" value="PTEN_C2"/>
    <property type="match status" value="1"/>
</dbReference>
<keyword evidence="2" id="KW-0378">Hydrolase</keyword>
<dbReference type="Pfam" id="PF02181">
    <property type="entry name" value="FH2"/>
    <property type="match status" value="1"/>
</dbReference>
<evidence type="ECO:0000256" key="4">
    <source>
        <dbReference type="SAM" id="Coils"/>
    </source>
</evidence>
<feature type="compositionally biased region" description="Low complexity" evidence="5">
    <location>
        <begin position="658"/>
        <end position="667"/>
    </location>
</feature>
<feature type="region of interest" description="Disordered" evidence="5">
    <location>
        <begin position="1017"/>
        <end position="1038"/>
    </location>
</feature>
<feature type="compositionally biased region" description="Basic and acidic residues" evidence="5">
    <location>
        <begin position="1349"/>
        <end position="1359"/>
    </location>
</feature>
<keyword evidence="9" id="KW-1185">Reference proteome</keyword>
<feature type="compositionally biased region" description="Basic and acidic residues" evidence="5">
    <location>
        <begin position="54"/>
        <end position="75"/>
    </location>
</feature>
<feature type="region of interest" description="Disordered" evidence="5">
    <location>
        <begin position="752"/>
        <end position="771"/>
    </location>
</feature>
<protein>
    <recommendedName>
        <fullName evidence="3">Formin-like protein</fullName>
    </recommendedName>
</protein>
<feature type="compositionally biased region" description="Polar residues" evidence="5">
    <location>
        <begin position="41"/>
        <end position="50"/>
    </location>
</feature>
<feature type="compositionally biased region" description="Acidic residues" evidence="5">
    <location>
        <begin position="29"/>
        <end position="38"/>
    </location>
</feature>
<dbReference type="SUPFAM" id="SSF49562">
    <property type="entry name" value="C2 domain (Calcium/lipid-binding domain, CaLB)"/>
    <property type="match status" value="1"/>
</dbReference>
<feature type="region of interest" description="Disordered" evidence="5">
    <location>
        <begin position="724"/>
        <end position="745"/>
    </location>
</feature>
<feature type="region of interest" description="Disordered" evidence="5">
    <location>
        <begin position="122"/>
        <end position="146"/>
    </location>
</feature>
<feature type="region of interest" description="Disordered" evidence="5">
    <location>
        <begin position="1349"/>
        <end position="1383"/>
    </location>
</feature>
<feature type="compositionally biased region" description="Polar residues" evidence="5">
    <location>
        <begin position="725"/>
        <end position="745"/>
    </location>
</feature>
<evidence type="ECO:0000259" key="6">
    <source>
        <dbReference type="PROSITE" id="PS51182"/>
    </source>
</evidence>
<dbReference type="InterPro" id="IPR051144">
    <property type="entry name" value="Formin_homology_domain"/>
</dbReference>
<keyword evidence="2" id="KW-0904">Protein phosphatase</keyword>
<feature type="compositionally biased region" description="Pro residues" evidence="5">
    <location>
        <begin position="782"/>
        <end position="792"/>
    </location>
</feature>
<reference evidence="8" key="1">
    <citation type="journal article" date="2022" name="Plant J.">
        <title>Strategies of tolerance reflected in two North American maple genomes.</title>
        <authorList>
            <person name="McEvoy S.L."/>
            <person name="Sezen U.U."/>
            <person name="Trouern-Trend A."/>
            <person name="McMahon S.M."/>
            <person name="Schaberg P.G."/>
            <person name="Yang J."/>
            <person name="Wegrzyn J.L."/>
            <person name="Swenson N.G."/>
        </authorList>
    </citation>
    <scope>NUCLEOTIDE SEQUENCE</scope>
    <source>
        <strain evidence="8">NS2018</strain>
    </source>
</reference>
<dbReference type="SUPFAM" id="SSF52799">
    <property type="entry name" value="(Phosphotyrosine protein) phosphatases II"/>
    <property type="match status" value="1"/>
</dbReference>
<feature type="compositionally biased region" description="Polar residues" evidence="5">
    <location>
        <begin position="690"/>
        <end position="710"/>
    </location>
</feature>
<organism evidence="8 9">
    <name type="scientific">Acer saccharum</name>
    <name type="common">Sugar maple</name>
    <dbReference type="NCBI Taxonomy" id="4024"/>
    <lineage>
        <taxon>Eukaryota</taxon>
        <taxon>Viridiplantae</taxon>
        <taxon>Streptophyta</taxon>
        <taxon>Embryophyta</taxon>
        <taxon>Tracheophyta</taxon>
        <taxon>Spermatophyta</taxon>
        <taxon>Magnoliopsida</taxon>
        <taxon>eudicotyledons</taxon>
        <taxon>Gunneridae</taxon>
        <taxon>Pentapetalae</taxon>
        <taxon>rosids</taxon>
        <taxon>malvids</taxon>
        <taxon>Sapindales</taxon>
        <taxon>Sapindaceae</taxon>
        <taxon>Hippocastanoideae</taxon>
        <taxon>Acereae</taxon>
        <taxon>Acer</taxon>
    </lineage>
</organism>
<feature type="region of interest" description="Disordered" evidence="5">
    <location>
        <begin position="29"/>
        <end position="76"/>
    </location>
</feature>
<evidence type="ECO:0000256" key="2">
    <source>
        <dbReference type="ARBA" id="ARBA00022912"/>
    </source>
</evidence>
<dbReference type="EMBL" id="JAUESC010000388">
    <property type="protein sequence ID" value="KAK0571905.1"/>
    <property type="molecule type" value="Genomic_DNA"/>
</dbReference>
<reference evidence="8" key="2">
    <citation type="submission" date="2023-06" db="EMBL/GenBank/DDBJ databases">
        <authorList>
            <person name="Swenson N.G."/>
            <person name="Wegrzyn J.L."/>
            <person name="Mcevoy S.L."/>
        </authorList>
    </citation>
    <scope>NUCLEOTIDE SEQUENCE</scope>
    <source>
        <strain evidence="8">NS2018</strain>
        <tissue evidence="8">Leaf</tissue>
    </source>
</reference>
<dbReference type="Gene3D" id="1.20.58.2220">
    <property type="entry name" value="Formin, FH2 domain"/>
    <property type="match status" value="1"/>
</dbReference>
<evidence type="ECO:0000256" key="1">
    <source>
        <dbReference type="ARBA" id="ARBA00006468"/>
    </source>
</evidence>
<dbReference type="PROSITE" id="PS51444">
    <property type="entry name" value="FH2"/>
    <property type="match status" value="1"/>
</dbReference>
<evidence type="ECO:0000259" key="7">
    <source>
        <dbReference type="PROSITE" id="PS51444"/>
    </source>
</evidence>
<comment type="similarity">
    <text evidence="1">Belongs to the formin-like family. Class-II subfamily.</text>
</comment>
<evidence type="ECO:0000313" key="8">
    <source>
        <dbReference type="EMBL" id="KAK0571905.1"/>
    </source>
</evidence>
<dbReference type="Gene3D" id="3.90.190.10">
    <property type="entry name" value="Protein tyrosine phosphatase superfamily"/>
    <property type="match status" value="1"/>
</dbReference>
<feature type="domain" description="C2 tensin-type" evidence="6">
    <location>
        <begin position="422"/>
        <end position="561"/>
    </location>
</feature>
<feature type="compositionally biased region" description="Pro residues" evidence="5">
    <location>
        <begin position="887"/>
        <end position="896"/>
    </location>
</feature>
<feature type="coiled-coil region" evidence="4">
    <location>
        <begin position="174"/>
        <end position="204"/>
    </location>
</feature>
<feature type="compositionally biased region" description="Basic and acidic residues" evidence="5">
    <location>
        <begin position="122"/>
        <end position="133"/>
    </location>
</feature>
<dbReference type="Gene3D" id="2.60.40.1110">
    <property type="match status" value="1"/>
</dbReference>
<dbReference type="SUPFAM" id="SSF101447">
    <property type="entry name" value="Formin homology 2 domain (FH2 domain)"/>
    <property type="match status" value="1"/>
</dbReference>
<dbReference type="GO" id="GO:0004721">
    <property type="term" value="F:phosphoprotein phosphatase activity"/>
    <property type="evidence" value="ECO:0007669"/>
    <property type="project" value="UniProtKB-KW"/>
</dbReference>
<dbReference type="PANTHER" id="PTHR45733">
    <property type="entry name" value="FORMIN-J"/>
    <property type="match status" value="1"/>
</dbReference>
<dbReference type="Pfam" id="PF10409">
    <property type="entry name" value="PTEN_C2"/>
    <property type="match status" value="1"/>
</dbReference>
<dbReference type="Proteomes" id="UP001168877">
    <property type="component" value="Unassembled WGS sequence"/>
</dbReference>
<feature type="domain" description="FH2" evidence="7">
    <location>
        <begin position="962"/>
        <end position="1362"/>
    </location>
</feature>
<comment type="caution">
    <text evidence="8">The sequence shown here is derived from an EMBL/GenBank/DDBJ whole genome shotgun (WGS) entry which is preliminary data.</text>
</comment>
<feature type="region of interest" description="Disordered" evidence="5">
    <location>
        <begin position="864"/>
        <end position="973"/>
    </location>
</feature>
<accession>A0AA39RE22</accession>
<dbReference type="PANTHER" id="PTHR45733:SF20">
    <property type="entry name" value="FORMIN-LIKE PROTEIN 13"/>
    <property type="match status" value="1"/>
</dbReference>
<keyword evidence="4" id="KW-0175">Coiled coil</keyword>
<dbReference type="SMART" id="SM00498">
    <property type="entry name" value="FH2"/>
    <property type="match status" value="1"/>
</dbReference>
<feature type="compositionally biased region" description="Pro residues" evidence="5">
    <location>
        <begin position="867"/>
        <end position="879"/>
    </location>
</feature>
<proteinExistence type="inferred from homology"/>
<evidence type="ECO:0000313" key="9">
    <source>
        <dbReference type="Proteomes" id="UP001168877"/>
    </source>
</evidence>
<dbReference type="InterPro" id="IPR014020">
    <property type="entry name" value="Tensin_C2-dom"/>
</dbReference>
<name>A0AA39RE22_ACESA</name>
<dbReference type="InterPro" id="IPR015425">
    <property type="entry name" value="FH2_Formin"/>
</dbReference>